<dbReference type="STRING" id="357278.IV61_GL000089"/>
<dbReference type="OrthoDB" id="885042at2"/>
<accession>A0A0R1H659</accession>
<name>A0A0R1H659_9LACO</name>
<dbReference type="RefSeq" id="WP_020088465.1">
    <property type="nucleotide sequence ID" value="NZ_AZCZ01000003.1"/>
</dbReference>
<proteinExistence type="predicted"/>
<evidence type="ECO:0000256" key="1">
    <source>
        <dbReference type="SAM" id="SignalP"/>
    </source>
</evidence>
<dbReference type="eggNOG" id="ENOG5030AHP">
    <property type="taxonomic scope" value="Bacteria"/>
</dbReference>
<sequence length="83" mass="9303">MKTLRKAALLIAATFTLTGVAEPMVIHTTTAEAKASKVWIAPNHGKKYHYAKHCRGLSHAGKLKHVTLKWAKSHHYKLCGWEK</sequence>
<organism evidence="2 3">
    <name type="scientific">Levilactobacillus parabrevis ATCC 53295</name>
    <dbReference type="NCBI Taxonomy" id="1267003"/>
    <lineage>
        <taxon>Bacteria</taxon>
        <taxon>Bacillati</taxon>
        <taxon>Bacillota</taxon>
        <taxon>Bacilli</taxon>
        <taxon>Lactobacillales</taxon>
        <taxon>Lactobacillaceae</taxon>
        <taxon>Levilactobacillus</taxon>
    </lineage>
</organism>
<keyword evidence="1" id="KW-0732">Signal</keyword>
<feature type="chain" id="PRO_5038858820" evidence="1">
    <location>
        <begin position="22"/>
        <end position="83"/>
    </location>
</feature>
<evidence type="ECO:0000313" key="2">
    <source>
        <dbReference type="EMBL" id="KRK39380.1"/>
    </source>
</evidence>
<dbReference type="AlphaFoldDB" id="A0A0R1H659"/>
<comment type="caution">
    <text evidence="2">The sequence shown here is derived from an EMBL/GenBank/DDBJ whole genome shotgun (WGS) entry which is preliminary data.</text>
</comment>
<keyword evidence="3" id="KW-1185">Reference proteome</keyword>
<evidence type="ECO:0000313" key="3">
    <source>
        <dbReference type="Proteomes" id="UP000051176"/>
    </source>
</evidence>
<dbReference type="Proteomes" id="UP000051176">
    <property type="component" value="Unassembled WGS sequence"/>
</dbReference>
<protein>
    <submittedName>
        <fullName evidence="2">Uncharacterized protein</fullName>
    </submittedName>
</protein>
<reference evidence="2 3" key="1">
    <citation type="journal article" date="2015" name="Genome Announc.">
        <title>Expanding the biotechnology potential of lactobacilli through comparative genomics of 213 strains and associated genera.</title>
        <authorList>
            <person name="Sun Z."/>
            <person name="Harris H.M."/>
            <person name="McCann A."/>
            <person name="Guo C."/>
            <person name="Argimon S."/>
            <person name="Zhang W."/>
            <person name="Yang X."/>
            <person name="Jeffery I.B."/>
            <person name="Cooney J.C."/>
            <person name="Kagawa T.F."/>
            <person name="Liu W."/>
            <person name="Song Y."/>
            <person name="Salvetti E."/>
            <person name="Wrobel A."/>
            <person name="Rasinkangas P."/>
            <person name="Parkhill J."/>
            <person name="Rea M.C."/>
            <person name="O'Sullivan O."/>
            <person name="Ritari J."/>
            <person name="Douillard F.P."/>
            <person name="Paul Ross R."/>
            <person name="Yang R."/>
            <person name="Briner A.E."/>
            <person name="Felis G.E."/>
            <person name="de Vos W.M."/>
            <person name="Barrangou R."/>
            <person name="Klaenhammer T.R."/>
            <person name="Caufield P.W."/>
            <person name="Cui Y."/>
            <person name="Zhang H."/>
            <person name="O'Toole P.W."/>
        </authorList>
    </citation>
    <scope>NUCLEOTIDE SEQUENCE [LARGE SCALE GENOMIC DNA]</scope>
    <source>
        <strain evidence="2 3">ATCC 53295</strain>
    </source>
</reference>
<gene>
    <name evidence="2" type="ORF">FD07_GL001175</name>
</gene>
<feature type="signal peptide" evidence="1">
    <location>
        <begin position="1"/>
        <end position="21"/>
    </location>
</feature>
<dbReference type="PATRIC" id="fig|1267003.4.peg.1244"/>
<dbReference type="EMBL" id="AZCZ01000003">
    <property type="protein sequence ID" value="KRK39380.1"/>
    <property type="molecule type" value="Genomic_DNA"/>
</dbReference>